<name>M0AA67_9EURY</name>
<gene>
    <name evidence="1" type="ORF">C484_03990</name>
</gene>
<organism evidence="1 2">
    <name type="scientific">Natrialba taiwanensis DSM 12281</name>
    <dbReference type="NCBI Taxonomy" id="1230458"/>
    <lineage>
        <taxon>Archaea</taxon>
        <taxon>Methanobacteriati</taxon>
        <taxon>Methanobacteriota</taxon>
        <taxon>Stenosarchaea group</taxon>
        <taxon>Halobacteria</taxon>
        <taxon>Halobacteriales</taxon>
        <taxon>Natrialbaceae</taxon>
        <taxon>Natrialba</taxon>
    </lineage>
</organism>
<proteinExistence type="predicted"/>
<comment type="caution">
    <text evidence="1">The sequence shown here is derived from an EMBL/GenBank/DDBJ whole genome shotgun (WGS) entry which is preliminary data.</text>
</comment>
<dbReference type="PANTHER" id="PTHR40734:SF1">
    <property type="entry name" value="DNA-BINDING PROTEIN"/>
    <property type="match status" value="1"/>
</dbReference>
<dbReference type="OrthoDB" id="7902at2157"/>
<dbReference type="Proteomes" id="UP000011648">
    <property type="component" value="Unassembled WGS sequence"/>
</dbReference>
<evidence type="ECO:0000313" key="1">
    <source>
        <dbReference type="EMBL" id="ELY95419.1"/>
    </source>
</evidence>
<dbReference type="RefSeq" id="WP_006824670.1">
    <property type="nucleotide sequence ID" value="NZ_AOIL01000013.1"/>
</dbReference>
<dbReference type="SUPFAM" id="SSF160975">
    <property type="entry name" value="AF1531-like"/>
    <property type="match status" value="1"/>
</dbReference>
<dbReference type="PANTHER" id="PTHR40734">
    <property type="entry name" value="TRNA-SPECIFIC ADENOSINE DEAMINASE-RELATED"/>
    <property type="match status" value="1"/>
</dbReference>
<sequence>MSEVDSDGTDVRRAVVLDYLAHGLSDDGRPQYAKSPAGYALDTTDFRLYEVAFDEDERLTIGSEVAIEPAAERDIVTEANRVEYDALSSGAQSELEYVVADLVEEDEQRFVDFYNDAQPITLRLHQLNLLPGIGKKLRNGILDERKRKPFESFEELSERVSGLHDPDEIIVERIIQELRDEDLKYQTFVGRHEQEQNH</sequence>
<dbReference type="EMBL" id="AOIL01000013">
    <property type="protein sequence ID" value="ELY95419.1"/>
    <property type="molecule type" value="Genomic_DNA"/>
</dbReference>
<dbReference type="InterPro" id="IPR012340">
    <property type="entry name" value="NA-bd_OB-fold"/>
</dbReference>
<keyword evidence="2" id="KW-1185">Reference proteome</keyword>
<accession>M0AA67</accession>
<dbReference type="InterPro" id="IPR007003">
    <property type="entry name" value="DUF655"/>
</dbReference>
<dbReference type="Pfam" id="PF04919">
    <property type="entry name" value="DUF655"/>
    <property type="match status" value="1"/>
</dbReference>
<evidence type="ECO:0008006" key="3">
    <source>
        <dbReference type="Google" id="ProtNLM"/>
    </source>
</evidence>
<dbReference type="AlphaFoldDB" id="M0AA67"/>
<reference evidence="1 2" key="1">
    <citation type="journal article" date="2014" name="PLoS Genet.">
        <title>Phylogenetically driven sequencing of extremely halophilic archaea reveals strategies for static and dynamic osmo-response.</title>
        <authorList>
            <person name="Becker E.A."/>
            <person name="Seitzer P.M."/>
            <person name="Tritt A."/>
            <person name="Larsen D."/>
            <person name="Krusor M."/>
            <person name="Yao A.I."/>
            <person name="Wu D."/>
            <person name="Madern D."/>
            <person name="Eisen J.A."/>
            <person name="Darling A.E."/>
            <person name="Facciotti M.T."/>
        </authorList>
    </citation>
    <scope>NUCLEOTIDE SEQUENCE [LARGE SCALE GENOMIC DNA]</scope>
    <source>
        <strain evidence="1 2">DSM 12281</strain>
    </source>
</reference>
<evidence type="ECO:0000313" key="2">
    <source>
        <dbReference type="Proteomes" id="UP000011648"/>
    </source>
</evidence>
<dbReference type="STRING" id="1230458.C484_03990"/>
<dbReference type="Gene3D" id="2.40.50.140">
    <property type="entry name" value="Nucleic acid-binding proteins"/>
    <property type="match status" value="1"/>
</dbReference>
<protein>
    <recommendedName>
        <fullName evidence="3">Adenosine deaminase</fullName>
    </recommendedName>
</protein>
<dbReference type="Gene3D" id="1.10.150.280">
    <property type="entry name" value="AF1531-like domain"/>
    <property type="match status" value="1"/>
</dbReference>
<dbReference type="PATRIC" id="fig|1230458.4.peg.804"/>